<evidence type="ECO:0000313" key="5">
    <source>
        <dbReference type="EMBL" id="EJK67543.1"/>
    </source>
</evidence>
<feature type="compositionally biased region" description="Polar residues" evidence="2">
    <location>
        <begin position="127"/>
        <end position="144"/>
    </location>
</feature>
<feature type="compositionally biased region" description="Polar residues" evidence="2">
    <location>
        <begin position="244"/>
        <end position="256"/>
    </location>
</feature>
<dbReference type="GO" id="GO:0034063">
    <property type="term" value="P:stress granule assembly"/>
    <property type="evidence" value="ECO:0007669"/>
    <property type="project" value="TreeGrafter"/>
</dbReference>
<dbReference type="InterPro" id="IPR019050">
    <property type="entry name" value="FDF_dom"/>
</dbReference>
<dbReference type="PROSITE" id="PS51512">
    <property type="entry name" value="DFDF"/>
    <property type="match status" value="1"/>
</dbReference>
<dbReference type="InterPro" id="IPR025762">
    <property type="entry name" value="DFDF"/>
</dbReference>
<dbReference type="OMA" id="MQRMNID"/>
<feature type="domain" description="TFG box profile" evidence="4">
    <location>
        <begin position="235"/>
        <end position="255"/>
    </location>
</feature>
<feature type="compositionally biased region" description="Basic and acidic residues" evidence="2">
    <location>
        <begin position="158"/>
        <end position="168"/>
    </location>
</feature>
<dbReference type="GO" id="GO:0033962">
    <property type="term" value="P:P-body assembly"/>
    <property type="evidence" value="ECO:0007669"/>
    <property type="project" value="TreeGrafter"/>
</dbReference>
<organism evidence="5 6">
    <name type="scientific">Thalassiosira oceanica</name>
    <name type="common">Marine diatom</name>
    <dbReference type="NCBI Taxonomy" id="159749"/>
    <lineage>
        <taxon>Eukaryota</taxon>
        <taxon>Sar</taxon>
        <taxon>Stramenopiles</taxon>
        <taxon>Ochrophyta</taxon>
        <taxon>Bacillariophyta</taxon>
        <taxon>Coscinodiscophyceae</taxon>
        <taxon>Thalassiosirophycidae</taxon>
        <taxon>Thalassiosirales</taxon>
        <taxon>Thalassiosiraceae</taxon>
        <taxon>Thalassiosira</taxon>
    </lineage>
</organism>
<feature type="compositionally biased region" description="Polar residues" evidence="2">
    <location>
        <begin position="64"/>
        <end position="81"/>
    </location>
</feature>
<dbReference type="PANTHER" id="PTHR13586">
    <property type="entry name" value="SCD6 PROTEIN-RELATED"/>
    <property type="match status" value="1"/>
</dbReference>
<feature type="region of interest" description="Disordered" evidence="2">
    <location>
        <begin position="49"/>
        <end position="323"/>
    </location>
</feature>
<accession>K0SMK0</accession>
<dbReference type="PANTHER" id="PTHR13586:SF0">
    <property type="entry name" value="TRAILER HITCH, ISOFORM H"/>
    <property type="match status" value="1"/>
</dbReference>
<evidence type="ECO:0000256" key="2">
    <source>
        <dbReference type="SAM" id="MobiDB-lite"/>
    </source>
</evidence>
<dbReference type="AlphaFoldDB" id="K0SMK0"/>
<dbReference type="Proteomes" id="UP000266841">
    <property type="component" value="Unassembled WGS sequence"/>
</dbReference>
<feature type="compositionally biased region" description="Basic and acidic residues" evidence="2">
    <location>
        <begin position="102"/>
        <end position="126"/>
    </location>
</feature>
<gene>
    <name evidence="5" type="ORF">THAOC_11405</name>
</gene>
<dbReference type="PROSITE" id="PS51536">
    <property type="entry name" value="TFG"/>
    <property type="match status" value="1"/>
</dbReference>
<protein>
    <recommendedName>
        <fullName evidence="7">DFDF domain-containing protein</fullName>
    </recommendedName>
</protein>
<dbReference type="OrthoDB" id="21539at2759"/>
<evidence type="ECO:0000259" key="4">
    <source>
        <dbReference type="PROSITE" id="PS51536"/>
    </source>
</evidence>
<feature type="short sequence motif" description="TFG box" evidence="1">
    <location>
        <begin position="235"/>
        <end position="255"/>
    </location>
</feature>
<proteinExistence type="predicted"/>
<evidence type="ECO:0000313" key="6">
    <source>
        <dbReference type="Proteomes" id="UP000266841"/>
    </source>
</evidence>
<feature type="domain" description="DFDF" evidence="3">
    <location>
        <begin position="158"/>
        <end position="194"/>
    </location>
</feature>
<feature type="compositionally biased region" description="Polar residues" evidence="2">
    <location>
        <begin position="1"/>
        <end position="22"/>
    </location>
</feature>
<evidence type="ECO:0000259" key="3">
    <source>
        <dbReference type="PROSITE" id="PS51512"/>
    </source>
</evidence>
<feature type="region of interest" description="Disordered" evidence="2">
    <location>
        <begin position="1"/>
        <end position="24"/>
    </location>
</feature>
<name>K0SMK0_THAOC</name>
<evidence type="ECO:0008006" key="7">
    <source>
        <dbReference type="Google" id="ProtNLM"/>
    </source>
</evidence>
<dbReference type="InterPro" id="IPR025768">
    <property type="entry name" value="TFG_box"/>
</dbReference>
<dbReference type="eggNOG" id="KOG1073">
    <property type="taxonomic scope" value="Eukaryota"/>
</dbReference>
<dbReference type="GO" id="GO:0003729">
    <property type="term" value="F:mRNA binding"/>
    <property type="evidence" value="ECO:0007669"/>
    <property type="project" value="TreeGrafter"/>
</dbReference>
<keyword evidence="6" id="KW-1185">Reference proteome</keyword>
<evidence type="ECO:0000256" key="1">
    <source>
        <dbReference type="PROSITE-ProRule" id="PRU00869"/>
    </source>
</evidence>
<feature type="compositionally biased region" description="Basic residues" evidence="2">
    <location>
        <begin position="270"/>
        <end position="284"/>
    </location>
</feature>
<sequence length="323" mass="35089">MAHFSNSTGRELLDTTGNSTFVPPNDVVHSYLLFRGQDIKDLHVHENLNETSDDAPTDPPVAAQQATDESLTNVPAENPTETPVGVQRAGEQAESIAQQRNKGGEKLATDKKDAPRPREVEAKENSKPTQPKKGSSNRKSQNMVGTGASLLNKKARGVKGENLPKVEGEFDFESNLAEFDKAKITSDDEVEDSFEDKPNGNEATIIDNADEDEDGFDGFFDTISSDATDRANGIDNRLRGAQERNLNLDTFGATSLGNNRRRYYNGSGRGRGRGRSRGRGRGRGRGNSSRSRRQGNGGGGGGGYHGNRMEGTAPTPRQNNRWN</sequence>
<comment type="caution">
    <text evidence="5">The sequence shown here is derived from an EMBL/GenBank/DDBJ whole genome shotgun (WGS) entry which is preliminary data.</text>
</comment>
<feature type="compositionally biased region" description="Gly residues" evidence="2">
    <location>
        <begin position="295"/>
        <end position="305"/>
    </location>
</feature>
<dbReference type="GO" id="GO:0000932">
    <property type="term" value="C:P-body"/>
    <property type="evidence" value="ECO:0007669"/>
    <property type="project" value="TreeGrafter"/>
</dbReference>
<dbReference type="SMART" id="SM01199">
    <property type="entry name" value="FDF"/>
    <property type="match status" value="1"/>
</dbReference>
<dbReference type="EMBL" id="AGNL01012942">
    <property type="protein sequence ID" value="EJK67543.1"/>
    <property type="molecule type" value="Genomic_DNA"/>
</dbReference>
<reference evidence="5 6" key="1">
    <citation type="journal article" date="2012" name="Genome Biol.">
        <title>Genome and low-iron response of an oceanic diatom adapted to chronic iron limitation.</title>
        <authorList>
            <person name="Lommer M."/>
            <person name="Specht M."/>
            <person name="Roy A.S."/>
            <person name="Kraemer L."/>
            <person name="Andreson R."/>
            <person name="Gutowska M.A."/>
            <person name="Wolf J."/>
            <person name="Bergner S.V."/>
            <person name="Schilhabel M.B."/>
            <person name="Klostermeier U.C."/>
            <person name="Beiko R.G."/>
            <person name="Rosenstiel P."/>
            <person name="Hippler M."/>
            <person name="Laroche J."/>
        </authorList>
    </citation>
    <scope>NUCLEOTIDE SEQUENCE [LARGE SCALE GENOMIC DNA]</scope>
    <source>
        <strain evidence="5 6">CCMP1005</strain>
    </source>
</reference>